<dbReference type="OrthoDB" id="6592899at2"/>
<proteinExistence type="predicted"/>
<comment type="caution">
    <text evidence="5">The sequence shown here is derived from an EMBL/GenBank/DDBJ whole genome shotgun (WGS) entry which is preliminary data.</text>
</comment>
<dbReference type="Proteomes" id="UP000294656">
    <property type="component" value="Unassembled WGS sequence"/>
</dbReference>
<name>A0A4R6M9K9_9GAMM</name>
<sequence length="286" mass="32136">MLMTVPLPSFYQPFQPTLTSLGQSHFGIDVQLLKPNESLEGIVYAFVQVKIDQPTVYPIVPDGTNILFFSKCRESFGGTQAKILEVPLATPKGEYFGIWFYPGAIRHVFNVDLAEAKGCIHDLDYLQSPKSPELRFVHERIYEQDSFQSRALLCEHLLTSVLSKNSHFSKFVAYLSHALNLIYRAEGSLSVDALAAQVGCSARHLNRVFQLHIGASVKTFSQTIRMNCFLKRRSQRSEGIVLPALHHGIDLGFFDQSHLIKSFKKYGVHSLSPTASDFMSGFYNAK</sequence>
<dbReference type="InterPro" id="IPR018060">
    <property type="entry name" value="HTH_AraC"/>
</dbReference>
<feature type="domain" description="HTH araC/xylS-type" evidence="4">
    <location>
        <begin position="169"/>
        <end position="266"/>
    </location>
</feature>
<keyword evidence="1" id="KW-0805">Transcription regulation</keyword>
<dbReference type="AlphaFoldDB" id="A0A4R6M9K9"/>
<dbReference type="GO" id="GO:0043565">
    <property type="term" value="F:sequence-specific DNA binding"/>
    <property type="evidence" value="ECO:0007669"/>
    <property type="project" value="InterPro"/>
</dbReference>
<reference evidence="5 6" key="1">
    <citation type="submission" date="2019-03" db="EMBL/GenBank/DDBJ databases">
        <title>Genomic Encyclopedia of Type Strains, Phase III (KMG-III): the genomes of soil and plant-associated and newly described type strains.</title>
        <authorList>
            <person name="Whitman W."/>
        </authorList>
    </citation>
    <scope>NUCLEOTIDE SEQUENCE [LARGE SCALE GENOMIC DNA]</scope>
    <source>
        <strain evidence="5 6">CECT 7378</strain>
    </source>
</reference>
<gene>
    <name evidence="5" type="ORF">DFP79_1525</name>
</gene>
<dbReference type="InterPro" id="IPR050204">
    <property type="entry name" value="AraC_XylS_family_regulators"/>
</dbReference>
<protein>
    <submittedName>
        <fullName evidence="5">Helix-turn-helix protein</fullName>
    </submittedName>
</protein>
<dbReference type="PANTHER" id="PTHR46796">
    <property type="entry name" value="HTH-TYPE TRANSCRIPTIONAL ACTIVATOR RHAS-RELATED"/>
    <property type="match status" value="1"/>
</dbReference>
<keyword evidence="6" id="KW-1185">Reference proteome</keyword>
<evidence type="ECO:0000313" key="5">
    <source>
        <dbReference type="EMBL" id="TDO97896.1"/>
    </source>
</evidence>
<keyword evidence="2" id="KW-0238">DNA-binding</keyword>
<accession>A0A4R6M9K9</accession>
<evidence type="ECO:0000259" key="4">
    <source>
        <dbReference type="PROSITE" id="PS01124"/>
    </source>
</evidence>
<evidence type="ECO:0000256" key="2">
    <source>
        <dbReference type="ARBA" id="ARBA00023125"/>
    </source>
</evidence>
<dbReference type="Pfam" id="PF12833">
    <property type="entry name" value="HTH_18"/>
    <property type="match status" value="1"/>
</dbReference>
<keyword evidence="3" id="KW-0804">Transcription</keyword>
<dbReference type="SMART" id="SM00342">
    <property type="entry name" value="HTH_ARAC"/>
    <property type="match status" value="1"/>
</dbReference>
<evidence type="ECO:0000256" key="1">
    <source>
        <dbReference type="ARBA" id="ARBA00023015"/>
    </source>
</evidence>
<evidence type="ECO:0000256" key="3">
    <source>
        <dbReference type="ARBA" id="ARBA00023163"/>
    </source>
</evidence>
<dbReference type="Gene3D" id="1.10.10.60">
    <property type="entry name" value="Homeodomain-like"/>
    <property type="match status" value="1"/>
</dbReference>
<dbReference type="PROSITE" id="PS01124">
    <property type="entry name" value="HTH_ARAC_FAMILY_2"/>
    <property type="match status" value="1"/>
</dbReference>
<dbReference type="InterPro" id="IPR046532">
    <property type="entry name" value="DUF6597"/>
</dbReference>
<dbReference type="EMBL" id="SNXC01000011">
    <property type="protein sequence ID" value="TDO97896.1"/>
    <property type="molecule type" value="Genomic_DNA"/>
</dbReference>
<dbReference type="Pfam" id="PF20240">
    <property type="entry name" value="DUF6597"/>
    <property type="match status" value="1"/>
</dbReference>
<dbReference type="PANTHER" id="PTHR46796:SF13">
    <property type="entry name" value="HTH-TYPE TRANSCRIPTIONAL ACTIVATOR RHAS"/>
    <property type="match status" value="1"/>
</dbReference>
<organism evidence="5 6">
    <name type="scientific">Marinomonas balearica</name>
    <dbReference type="NCBI Taxonomy" id="491947"/>
    <lineage>
        <taxon>Bacteria</taxon>
        <taxon>Pseudomonadati</taxon>
        <taxon>Pseudomonadota</taxon>
        <taxon>Gammaproteobacteria</taxon>
        <taxon>Oceanospirillales</taxon>
        <taxon>Oceanospirillaceae</taxon>
        <taxon>Marinomonas</taxon>
    </lineage>
</organism>
<evidence type="ECO:0000313" key="6">
    <source>
        <dbReference type="Proteomes" id="UP000294656"/>
    </source>
</evidence>
<dbReference type="GO" id="GO:0003700">
    <property type="term" value="F:DNA-binding transcription factor activity"/>
    <property type="evidence" value="ECO:0007669"/>
    <property type="project" value="InterPro"/>
</dbReference>